<feature type="compositionally biased region" description="Polar residues" evidence="1">
    <location>
        <begin position="29"/>
        <end position="39"/>
    </location>
</feature>
<proteinExistence type="predicted"/>
<feature type="compositionally biased region" description="Acidic residues" evidence="1">
    <location>
        <begin position="1"/>
        <end position="13"/>
    </location>
</feature>
<dbReference type="EMBL" id="OU963894">
    <property type="protein sequence ID" value="CAH0397109.1"/>
    <property type="molecule type" value="Genomic_DNA"/>
</dbReference>
<organism evidence="2 3">
    <name type="scientific">Chilo suppressalis</name>
    <name type="common">Asiatic rice borer moth</name>
    <dbReference type="NCBI Taxonomy" id="168631"/>
    <lineage>
        <taxon>Eukaryota</taxon>
        <taxon>Metazoa</taxon>
        <taxon>Ecdysozoa</taxon>
        <taxon>Arthropoda</taxon>
        <taxon>Hexapoda</taxon>
        <taxon>Insecta</taxon>
        <taxon>Pterygota</taxon>
        <taxon>Neoptera</taxon>
        <taxon>Endopterygota</taxon>
        <taxon>Lepidoptera</taxon>
        <taxon>Glossata</taxon>
        <taxon>Ditrysia</taxon>
        <taxon>Pyraloidea</taxon>
        <taxon>Crambidae</taxon>
        <taxon>Crambinae</taxon>
        <taxon>Chilo</taxon>
    </lineage>
</organism>
<name>A0ABN8AU26_CHISP</name>
<evidence type="ECO:0000313" key="2">
    <source>
        <dbReference type="EMBL" id="CAH0397109.1"/>
    </source>
</evidence>
<evidence type="ECO:0000313" key="3">
    <source>
        <dbReference type="Proteomes" id="UP001153292"/>
    </source>
</evidence>
<reference evidence="2" key="1">
    <citation type="submission" date="2021-12" db="EMBL/GenBank/DDBJ databases">
        <authorList>
            <person name="King R."/>
        </authorList>
    </citation>
    <scope>NUCLEOTIDE SEQUENCE</scope>
</reference>
<sequence>MRNDSEEFTDEEGFTTVQRRKKRLLRNSPPHNTQSQLEMGSNLTENLYEVCITSKERLLPKHIAVAKLLKTNKITNIIRIKYKNGHKVLIQFDTKENAEKLLKCEK</sequence>
<protein>
    <recommendedName>
        <fullName evidence="4">RRM domain-containing protein</fullName>
    </recommendedName>
</protein>
<feature type="region of interest" description="Disordered" evidence="1">
    <location>
        <begin position="1"/>
        <end position="39"/>
    </location>
</feature>
<keyword evidence="3" id="KW-1185">Reference proteome</keyword>
<gene>
    <name evidence="2" type="ORF">CHILSU_LOCUS171</name>
</gene>
<evidence type="ECO:0008006" key="4">
    <source>
        <dbReference type="Google" id="ProtNLM"/>
    </source>
</evidence>
<evidence type="ECO:0000256" key="1">
    <source>
        <dbReference type="SAM" id="MobiDB-lite"/>
    </source>
</evidence>
<accession>A0ABN8AU26</accession>
<dbReference type="Proteomes" id="UP001153292">
    <property type="component" value="Chromosome 1"/>
</dbReference>